<dbReference type="InterPro" id="IPR022496">
    <property type="entry name" value="T6A_TsaB"/>
</dbReference>
<protein>
    <submittedName>
        <fullName evidence="2">tRNA (Adenosine(37)-N6)-threonylcarbamoyltransferase complex dimerization subunit type 1 TsaB</fullName>
    </submittedName>
</protein>
<gene>
    <name evidence="2" type="primary">tsaB</name>
    <name evidence="2" type="ORF">GCM10023217_31810</name>
</gene>
<dbReference type="EMBL" id="BAABIE010000018">
    <property type="protein sequence ID" value="GAA4757303.1"/>
    <property type="molecule type" value="Genomic_DNA"/>
</dbReference>
<dbReference type="InterPro" id="IPR043129">
    <property type="entry name" value="ATPase_NBD"/>
</dbReference>
<proteinExistence type="predicted"/>
<dbReference type="RefSeq" id="WP_345314244.1">
    <property type="nucleotide sequence ID" value="NZ_BAABIE010000018.1"/>
</dbReference>
<dbReference type="PANTHER" id="PTHR11735:SF11">
    <property type="entry name" value="TRNA THREONYLCARBAMOYLADENOSINE BIOSYNTHESIS PROTEIN TSAB"/>
    <property type="match status" value="1"/>
</dbReference>
<accession>A0ABP8ZHZ6</accession>
<evidence type="ECO:0000259" key="1">
    <source>
        <dbReference type="Pfam" id="PF00814"/>
    </source>
</evidence>
<dbReference type="NCBIfam" id="TIGR03725">
    <property type="entry name" value="T6A_YeaZ"/>
    <property type="match status" value="1"/>
</dbReference>
<feature type="domain" description="Gcp-like" evidence="1">
    <location>
        <begin position="41"/>
        <end position="161"/>
    </location>
</feature>
<dbReference type="Pfam" id="PF00814">
    <property type="entry name" value="TsaD"/>
    <property type="match status" value="1"/>
</dbReference>
<dbReference type="InterPro" id="IPR000905">
    <property type="entry name" value="Gcp-like_dom"/>
</dbReference>
<sequence length="227" mass="23598">MTEPQRLVLALDTATPAVVVGVVAVTDDGPTTLAEQVVHDHRRHAEMLTTLMQQVLAESGCRGADLTDVVVGCGPGPFTGLRVGMATAAAYADALSIPAYGVCSLDAIAAAHAAAESDEAAPAGEVLVVTDARRREVYWARYRDGERLVGPEVTAPDAVDTGEATVVAGTPGFTDRYELAVSSATVPTAAALVAVADLAAPPAELTPLYLRRPDAVELKDQRRKSLL</sequence>
<organism evidence="2 3">
    <name type="scientific">Gordonia alkaliphila</name>
    <dbReference type="NCBI Taxonomy" id="1053547"/>
    <lineage>
        <taxon>Bacteria</taxon>
        <taxon>Bacillati</taxon>
        <taxon>Actinomycetota</taxon>
        <taxon>Actinomycetes</taxon>
        <taxon>Mycobacteriales</taxon>
        <taxon>Gordoniaceae</taxon>
        <taxon>Gordonia</taxon>
    </lineage>
</organism>
<dbReference type="SUPFAM" id="SSF53067">
    <property type="entry name" value="Actin-like ATPase domain"/>
    <property type="match status" value="2"/>
</dbReference>
<dbReference type="PANTHER" id="PTHR11735">
    <property type="entry name" value="TRNA N6-ADENOSINE THREONYLCARBAMOYLTRANSFERASE"/>
    <property type="match status" value="1"/>
</dbReference>
<comment type="caution">
    <text evidence="2">The sequence shown here is derived from an EMBL/GenBank/DDBJ whole genome shotgun (WGS) entry which is preliminary data.</text>
</comment>
<keyword evidence="3" id="KW-1185">Reference proteome</keyword>
<dbReference type="Gene3D" id="3.30.420.40">
    <property type="match status" value="2"/>
</dbReference>
<reference evidence="3" key="1">
    <citation type="journal article" date="2019" name="Int. J. Syst. Evol. Microbiol.">
        <title>The Global Catalogue of Microorganisms (GCM) 10K type strain sequencing project: providing services to taxonomists for standard genome sequencing and annotation.</title>
        <authorList>
            <consortium name="The Broad Institute Genomics Platform"/>
            <consortium name="The Broad Institute Genome Sequencing Center for Infectious Disease"/>
            <person name="Wu L."/>
            <person name="Ma J."/>
        </authorList>
    </citation>
    <scope>NUCLEOTIDE SEQUENCE [LARGE SCALE GENOMIC DNA]</scope>
    <source>
        <strain evidence="3">JCM 18077</strain>
    </source>
</reference>
<evidence type="ECO:0000313" key="3">
    <source>
        <dbReference type="Proteomes" id="UP001500822"/>
    </source>
</evidence>
<evidence type="ECO:0000313" key="2">
    <source>
        <dbReference type="EMBL" id="GAA4757303.1"/>
    </source>
</evidence>
<name>A0ABP8ZHZ6_9ACTN</name>
<dbReference type="Proteomes" id="UP001500822">
    <property type="component" value="Unassembled WGS sequence"/>
</dbReference>